<sequence>MTDGIEDPGTTAPAVLPAVVARVTALADRLGVPQAEVFDVGRLSVACGVPSPWSGPC</sequence>
<gene>
    <name evidence="1" type="ORF">GCM10010508_43630</name>
</gene>
<evidence type="ECO:0000313" key="1">
    <source>
        <dbReference type="EMBL" id="GHD92124.1"/>
    </source>
</evidence>
<name>A0A919CWJ4_9ACTN</name>
<dbReference type="EMBL" id="BMVF01000011">
    <property type="protein sequence ID" value="GHD92124.1"/>
    <property type="molecule type" value="Genomic_DNA"/>
</dbReference>
<protein>
    <submittedName>
        <fullName evidence="1">Uncharacterized protein</fullName>
    </submittedName>
</protein>
<dbReference type="AlphaFoldDB" id="A0A919CWJ4"/>
<reference evidence="1" key="2">
    <citation type="submission" date="2020-09" db="EMBL/GenBank/DDBJ databases">
        <authorList>
            <person name="Sun Q."/>
            <person name="Ohkuma M."/>
        </authorList>
    </citation>
    <scope>NUCLEOTIDE SEQUENCE</scope>
    <source>
        <strain evidence="1">JCM 4654</strain>
    </source>
</reference>
<dbReference type="Proteomes" id="UP000608955">
    <property type="component" value="Unassembled WGS sequence"/>
</dbReference>
<organism evidence="1 2">
    <name type="scientific">Streptomyces naganishii JCM 4654</name>
    <dbReference type="NCBI Taxonomy" id="1306179"/>
    <lineage>
        <taxon>Bacteria</taxon>
        <taxon>Bacillati</taxon>
        <taxon>Actinomycetota</taxon>
        <taxon>Actinomycetes</taxon>
        <taxon>Kitasatosporales</taxon>
        <taxon>Streptomycetaceae</taxon>
        <taxon>Streptomyces</taxon>
    </lineage>
</organism>
<keyword evidence="2" id="KW-1185">Reference proteome</keyword>
<reference evidence="1" key="1">
    <citation type="journal article" date="2014" name="Int. J. Syst. Evol. Microbiol.">
        <title>Complete genome sequence of Corynebacterium casei LMG S-19264T (=DSM 44701T), isolated from a smear-ripened cheese.</title>
        <authorList>
            <consortium name="US DOE Joint Genome Institute (JGI-PGF)"/>
            <person name="Walter F."/>
            <person name="Albersmeier A."/>
            <person name="Kalinowski J."/>
            <person name="Ruckert C."/>
        </authorList>
    </citation>
    <scope>NUCLEOTIDE SEQUENCE</scope>
    <source>
        <strain evidence="1">JCM 4654</strain>
    </source>
</reference>
<evidence type="ECO:0000313" key="2">
    <source>
        <dbReference type="Proteomes" id="UP000608955"/>
    </source>
</evidence>
<comment type="caution">
    <text evidence="1">The sequence shown here is derived from an EMBL/GenBank/DDBJ whole genome shotgun (WGS) entry which is preliminary data.</text>
</comment>
<accession>A0A919CWJ4</accession>
<proteinExistence type="predicted"/>